<proteinExistence type="predicted"/>
<sequence>MTSISIVIFRNQAMTCFVACFSLDGVANYGKGVNILIIGDIYQKIPFIVHDISRGISHSGLYDSLVTEDVTLFYPLRVQAGKGFMYEDQPFSNLGPMQHDPLLDNFSINSRLDLTFMKVPKKPTNEHNSGSSNHDNNHGNNPIGRNDGHIDKEIKPYYNVDITAITKSSDNVVYFYSAIDGGNAVVLRVNFPQSRKQNELMFLNSGDTKFSSTEGNYILPQMFYTKQYHYRNL</sequence>
<name>A0A3G4ZNY8_9VIRU</name>
<dbReference type="EMBL" id="MK071982">
    <property type="protein sequence ID" value="AYV76104.1"/>
    <property type="molecule type" value="Genomic_DNA"/>
</dbReference>
<feature type="compositionally biased region" description="Low complexity" evidence="1">
    <location>
        <begin position="126"/>
        <end position="141"/>
    </location>
</feature>
<evidence type="ECO:0000256" key="1">
    <source>
        <dbReference type="SAM" id="MobiDB-lite"/>
    </source>
</evidence>
<gene>
    <name evidence="2" type="ORF">Terrestrivirus4_152</name>
</gene>
<organism evidence="2">
    <name type="scientific">Terrestrivirus sp</name>
    <dbReference type="NCBI Taxonomy" id="2487775"/>
    <lineage>
        <taxon>Viruses</taxon>
        <taxon>Varidnaviria</taxon>
        <taxon>Bamfordvirae</taxon>
        <taxon>Nucleocytoviricota</taxon>
        <taxon>Megaviricetes</taxon>
        <taxon>Imitervirales</taxon>
        <taxon>Mimiviridae</taxon>
        <taxon>Klosneuvirinae</taxon>
    </lineage>
</organism>
<evidence type="ECO:0000313" key="2">
    <source>
        <dbReference type="EMBL" id="AYV76104.1"/>
    </source>
</evidence>
<protein>
    <submittedName>
        <fullName evidence="2">Uncharacterized protein</fullName>
    </submittedName>
</protein>
<accession>A0A3G4ZNY8</accession>
<reference evidence="2" key="1">
    <citation type="submission" date="2018-10" db="EMBL/GenBank/DDBJ databases">
        <title>Hidden diversity of soil giant viruses.</title>
        <authorList>
            <person name="Schulz F."/>
            <person name="Alteio L."/>
            <person name="Goudeau D."/>
            <person name="Ryan E.M."/>
            <person name="Malmstrom R.R."/>
            <person name="Blanchard J."/>
            <person name="Woyke T."/>
        </authorList>
    </citation>
    <scope>NUCLEOTIDE SEQUENCE</scope>
    <source>
        <strain evidence="2">TEV1</strain>
    </source>
</reference>
<feature type="region of interest" description="Disordered" evidence="1">
    <location>
        <begin position="120"/>
        <end position="150"/>
    </location>
</feature>